<sequence>MTSERELALFLVSINFEINNDEDMIYNMKKSIQLDSHLNSDELDLLSQICKKIIKQYINSIKSIELIEKTVKTIYYEKLIKYKEHIVKEFINFCNEIIEMTESQIVPKEDVESKNAFLSLRGDIYGYISQYKSQDEKKEYVNKAINCYERAFEDADQDIFDGYATMKLDNKYAVFLHDIIGNKLFAITFLQNELDRYNAGVVYDDDKRDYCLSEMKYNLLTWKKCEGLE</sequence>
<gene>
    <name evidence="3" type="ORF">M9Y10_003446</name>
</gene>
<dbReference type="InterPro" id="IPR023410">
    <property type="entry name" value="14-3-3_domain"/>
</dbReference>
<evidence type="ECO:0000313" key="4">
    <source>
        <dbReference type="Proteomes" id="UP001470230"/>
    </source>
</evidence>
<accession>A0ABR2JPH2</accession>
<evidence type="ECO:0000256" key="1">
    <source>
        <dbReference type="ARBA" id="ARBA00006141"/>
    </source>
</evidence>
<comment type="similarity">
    <text evidence="1">Belongs to the 14-3-3 family.</text>
</comment>
<dbReference type="SUPFAM" id="SSF48445">
    <property type="entry name" value="14-3-3 protein"/>
    <property type="match status" value="1"/>
</dbReference>
<keyword evidence="4" id="KW-1185">Reference proteome</keyword>
<feature type="domain" description="14-3-3" evidence="2">
    <location>
        <begin position="5"/>
        <end position="229"/>
    </location>
</feature>
<dbReference type="PANTHER" id="PTHR18860">
    <property type="entry name" value="14-3-3 PROTEIN"/>
    <property type="match status" value="1"/>
</dbReference>
<proteinExistence type="inferred from homology"/>
<dbReference type="Gene3D" id="1.20.190.20">
    <property type="entry name" value="14-3-3 domain"/>
    <property type="match status" value="1"/>
</dbReference>
<evidence type="ECO:0000313" key="3">
    <source>
        <dbReference type="EMBL" id="KAK8880759.1"/>
    </source>
</evidence>
<dbReference type="InterPro" id="IPR036815">
    <property type="entry name" value="14-3-3_dom_sf"/>
</dbReference>
<dbReference type="PRINTS" id="PR00305">
    <property type="entry name" value="1433ZETA"/>
</dbReference>
<comment type="caution">
    <text evidence="3">The sequence shown here is derived from an EMBL/GenBank/DDBJ whole genome shotgun (WGS) entry which is preliminary data.</text>
</comment>
<dbReference type="EMBL" id="JAPFFF010000010">
    <property type="protein sequence ID" value="KAK8880759.1"/>
    <property type="molecule type" value="Genomic_DNA"/>
</dbReference>
<organism evidence="3 4">
    <name type="scientific">Tritrichomonas musculus</name>
    <dbReference type="NCBI Taxonomy" id="1915356"/>
    <lineage>
        <taxon>Eukaryota</taxon>
        <taxon>Metamonada</taxon>
        <taxon>Parabasalia</taxon>
        <taxon>Tritrichomonadida</taxon>
        <taxon>Tritrichomonadidae</taxon>
        <taxon>Tritrichomonas</taxon>
    </lineage>
</organism>
<dbReference type="SMART" id="SM00101">
    <property type="entry name" value="14_3_3"/>
    <property type="match status" value="1"/>
</dbReference>
<dbReference type="InterPro" id="IPR000308">
    <property type="entry name" value="14-3-3"/>
</dbReference>
<name>A0ABR2JPH2_9EUKA</name>
<reference evidence="3 4" key="1">
    <citation type="submission" date="2024-04" db="EMBL/GenBank/DDBJ databases">
        <title>Tritrichomonas musculus Genome.</title>
        <authorList>
            <person name="Alves-Ferreira E."/>
            <person name="Grigg M."/>
            <person name="Lorenzi H."/>
            <person name="Galac M."/>
        </authorList>
    </citation>
    <scope>NUCLEOTIDE SEQUENCE [LARGE SCALE GENOMIC DNA]</scope>
    <source>
        <strain evidence="3 4">EAF2021</strain>
    </source>
</reference>
<protein>
    <recommendedName>
        <fullName evidence="2">14-3-3 domain-containing protein</fullName>
    </recommendedName>
</protein>
<evidence type="ECO:0000259" key="2">
    <source>
        <dbReference type="SMART" id="SM00101"/>
    </source>
</evidence>
<dbReference type="Pfam" id="PF00244">
    <property type="entry name" value="14-3-3"/>
    <property type="match status" value="1"/>
</dbReference>
<dbReference type="Proteomes" id="UP001470230">
    <property type="component" value="Unassembled WGS sequence"/>
</dbReference>